<dbReference type="Gene3D" id="1.10.3720.10">
    <property type="entry name" value="MetI-like"/>
    <property type="match status" value="1"/>
</dbReference>
<dbReference type="InterPro" id="IPR000515">
    <property type="entry name" value="MetI-like"/>
</dbReference>
<dbReference type="AlphaFoldDB" id="A0A9D5M5D1"/>
<comment type="subcellular location">
    <subcellularLocation>
        <location evidence="1 7">Cell membrane</location>
        <topology evidence="1 7">Multi-pass membrane protein</topology>
    </subcellularLocation>
</comment>
<feature type="domain" description="ABC transmembrane type-1" evidence="8">
    <location>
        <begin position="57"/>
        <end position="274"/>
    </location>
</feature>
<keyword evidence="6 7" id="KW-0472">Membrane</keyword>
<keyword evidence="4 7" id="KW-0812">Transmembrane</keyword>
<gene>
    <name evidence="9" type="ORF">INF28_10610</name>
</gene>
<evidence type="ECO:0000259" key="8">
    <source>
        <dbReference type="PROSITE" id="PS50928"/>
    </source>
</evidence>
<dbReference type="GO" id="GO:0055085">
    <property type="term" value="P:transmembrane transport"/>
    <property type="evidence" value="ECO:0007669"/>
    <property type="project" value="InterPro"/>
</dbReference>
<keyword evidence="5 7" id="KW-1133">Transmembrane helix</keyword>
<protein>
    <submittedName>
        <fullName evidence="9">Sugar ABC transporter permease</fullName>
    </submittedName>
</protein>
<feature type="transmembrane region" description="Helical" evidence="7">
    <location>
        <begin position="137"/>
        <end position="155"/>
    </location>
</feature>
<evidence type="ECO:0000256" key="6">
    <source>
        <dbReference type="ARBA" id="ARBA00023136"/>
    </source>
</evidence>
<dbReference type="PANTHER" id="PTHR43227">
    <property type="entry name" value="BLL4140 PROTEIN"/>
    <property type="match status" value="1"/>
</dbReference>
<dbReference type="GO" id="GO:0005886">
    <property type="term" value="C:plasma membrane"/>
    <property type="evidence" value="ECO:0007669"/>
    <property type="project" value="UniProtKB-SubCell"/>
</dbReference>
<evidence type="ECO:0000256" key="7">
    <source>
        <dbReference type="RuleBase" id="RU363032"/>
    </source>
</evidence>
<evidence type="ECO:0000256" key="5">
    <source>
        <dbReference type="ARBA" id="ARBA00022989"/>
    </source>
</evidence>
<feature type="transmembrane region" description="Helical" evidence="7">
    <location>
        <begin position="194"/>
        <end position="215"/>
    </location>
</feature>
<proteinExistence type="inferred from homology"/>
<feature type="transmembrane region" description="Helical" evidence="7">
    <location>
        <begin position="255"/>
        <end position="278"/>
    </location>
</feature>
<dbReference type="PROSITE" id="PS50928">
    <property type="entry name" value="ABC_TM1"/>
    <property type="match status" value="1"/>
</dbReference>
<evidence type="ECO:0000256" key="4">
    <source>
        <dbReference type="ARBA" id="ARBA00022692"/>
    </source>
</evidence>
<dbReference type="EMBL" id="JADCKB010000026">
    <property type="protein sequence ID" value="MBE5040910.1"/>
    <property type="molecule type" value="Genomic_DNA"/>
</dbReference>
<sequence length="288" mass="32622">MCAVPILIVFVFCYLPMIGIIMAFKNFKYNKGIFGSDWVGLDNFKTFILSNDFMVLLKNTLVNNALMIAFSTAAAVALAVLLFNLKSRSKTKFFQTVFITPHFISWVVVGYIVYSFLNPSYGIVNSLLKMMELPEVEWYSIPWLWIPILVITETWKTIGMNSVIYYATLMSIDESLFEAARMDGAGKWMITKKIILPELASIVTIMTIMAIGKIFRADFGLFYFVPRNVGALYPVTDVFDTYIFRQMRIDNNLNISAAAGLLQSVVGFICVMVTNHVVNRVDSDKALF</sequence>
<keyword evidence="10" id="KW-1185">Reference proteome</keyword>
<evidence type="ECO:0000256" key="1">
    <source>
        <dbReference type="ARBA" id="ARBA00004651"/>
    </source>
</evidence>
<evidence type="ECO:0000256" key="3">
    <source>
        <dbReference type="ARBA" id="ARBA00022475"/>
    </source>
</evidence>
<dbReference type="InterPro" id="IPR050809">
    <property type="entry name" value="UgpAE/MalFG_permease"/>
</dbReference>
<comment type="caution">
    <text evidence="9">The sequence shown here is derived from an EMBL/GenBank/DDBJ whole genome shotgun (WGS) entry which is preliminary data.</text>
</comment>
<dbReference type="InterPro" id="IPR035906">
    <property type="entry name" value="MetI-like_sf"/>
</dbReference>
<name>A0A9D5M5D1_9FIRM</name>
<keyword evidence="3" id="KW-1003">Cell membrane</keyword>
<evidence type="ECO:0000313" key="9">
    <source>
        <dbReference type="EMBL" id="MBE5040910.1"/>
    </source>
</evidence>
<dbReference type="CDD" id="cd06261">
    <property type="entry name" value="TM_PBP2"/>
    <property type="match status" value="1"/>
</dbReference>
<comment type="similarity">
    <text evidence="7">Belongs to the binding-protein-dependent transport system permease family.</text>
</comment>
<dbReference type="PANTHER" id="PTHR43227:SF11">
    <property type="entry name" value="BLL4140 PROTEIN"/>
    <property type="match status" value="1"/>
</dbReference>
<reference evidence="9" key="1">
    <citation type="submission" date="2020-10" db="EMBL/GenBank/DDBJ databases">
        <title>ChiBAC.</title>
        <authorList>
            <person name="Zenner C."/>
            <person name="Hitch T.C.A."/>
            <person name="Clavel T."/>
        </authorList>
    </citation>
    <scope>NUCLEOTIDE SEQUENCE</scope>
    <source>
        <strain evidence="9">DSM 107454</strain>
    </source>
</reference>
<dbReference type="Proteomes" id="UP000806542">
    <property type="component" value="Unassembled WGS sequence"/>
</dbReference>
<dbReference type="SUPFAM" id="SSF161098">
    <property type="entry name" value="MetI-like"/>
    <property type="match status" value="1"/>
</dbReference>
<accession>A0A9D5M5D1</accession>
<evidence type="ECO:0000256" key="2">
    <source>
        <dbReference type="ARBA" id="ARBA00022448"/>
    </source>
</evidence>
<feature type="transmembrane region" description="Helical" evidence="7">
    <location>
        <begin position="65"/>
        <end position="85"/>
    </location>
</feature>
<evidence type="ECO:0000313" key="10">
    <source>
        <dbReference type="Proteomes" id="UP000806542"/>
    </source>
</evidence>
<feature type="transmembrane region" description="Helical" evidence="7">
    <location>
        <begin position="7"/>
        <end position="24"/>
    </location>
</feature>
<dbReference type="Pfam" id="PF00528">
    <property type="entry name" value="BPD_transp_1"/>
    <property type="match status" value="1"/>
</dbReference>
<organism evidence="9 10">
    <name type="scientific">Ructibacterium gallinarum</name>
    <dbReference type="NCBI Taxonomy" id="2779355"/>
    <lineage>
        <taxon>Bacteria</taxon>
        <taxon>Bacillati</taxon>
        <taxon>Bacillota</taxon>
        <taxon>Clostridia</taxon>
        <taxon>Eubacteriales</taxon>
        <taxon>Oscillospiraceae</taxon>
        <taxon>Ructibacterium</taxon>
    </lineage>
</organism>
<keyword evidence="2 7" id="KW-0813">Transport</keyword>
<feature type="transmembrane region" description="Helical" evidence="7">
    <location>
        <begin position="97"/>
        <end position="117"/>
    </location>
</feature>